<keyword evidence="9" id="KW-1185">Reference proteome</keyword>
<evidence type="ECO:0000256" key="6">
    <source>
        <dbReference type="SAM" id="Phobius"/>
    </source>
</evidence>
<evidence type="ECO:0000256" key="4">
    <source>
        <dbReference type="ARBA" id="ARBA00023136"/>
    </source>
</evidence>
<feature type="transmembrane region" description="Helical" evidence="6">
    <location>
        <begin position="32"/>
        <end position="52"/>
    </location>
</feature>
<protein>
    <submittedName>
        <fullName evidence="8">DUF202 domain-containing protein</fullName>
    </submittedName>
</protein>
<dbReference type="RefSeq" id="WP_358130376.1">
    <property type="nucleotide sequence ID" value="NZ_JBFALK010000002.1"/>
</dbReference>
<feature type="transmembrane region" description="Helical" evidence="6">
    <location>
        <begin position="58"/>
        <end position="80"/>
    </location>
</feature>
<organism evidence="8 9">
    <name type="scientific">Microtetraspora glauca</name>
    <dbReference type="NCBI Taxonomy" id="1996"/>
    <lineage>
        <taxon>Bacteria</taxon>
        <taxon>Bacillati</taxon>
        <taxon>Actinomycetota</taxon>
        <taxon>Actinomycetes</taxon>
        <taxon>Streptosporangiales</taxon>
        <taxon>Streptosporangiaceae</taxon>
        <taxon>Microtetraspora</taxon>
    </lineage>
</organism>
<dbReference type="EMBL" id="JBFALK010000002">
    <property type="protein sequence ID" value="MEV0968095.1"/>
    <property type="molecule type" value="Genomic_DNA"/>
</dbReference>
<feature type="domain" description="DUF202" evidence="7">
    <location>
        <begin position="21"/>
        <end position="87"/>
    </location>
</feature>
<gene>
    <name evidence="8" type="ORF">AB0I59_05635</name>
</gene>
<evidence type="ECO:0000256" key="5">
    <source>
        <dbReference type="SAM" id="MobiDB-lite"/>
    </source>
</evidence>
<comment type="subcellular location">
    <subcellularLocation>
        <location evidence="1">Endomembrane system</location>
        <topology evidence="1">Multi-pass membrane protein</topology>
    </subcellularLocation>
</comment>
<reference evidence="8 9" key="1">
    <citation type="submission" date="2024-06" db="EMBL/GenBank/DDBJ databases">
        <title>The Natural Products Discovery Center: Release of the First 8490 Sequenced Strains for Exploring Actinobacteria Biosynthetic Diversity.</title>
        <authorList>
            <person name="Kalkreuter E."/>
            <person name="Kautsar S.A."/>
            <person name="Yang D."/>
            <person name="Bader C.D."/>
            <person name="Teijaro C.N."/>
            <person name="Fluegel L."/>
            <person name="Davis C.M."/>
            <person name="Simpson J.R."/>
            <person name="Lauterbach L."/>
            <person name="Steele A.D."/>
            <person name="Gui C."/>
            <person name="Meng S."/>
            <person name="Li G."/>
            <person name="Viehrig K."/>
            <person name="Ye F."/>
            <person name="Su P."/>
            <person name="Kiefer A.F."/>
            <person name="Nichols A."/>
            <person name="Cepeda A.J."/>
            <person name="Yan W."/>
            <person name="Fan B."/>
            <person name="Jiang Y."/>
            <person name="Adhikari A."/>
            <person name="Zheng C.-J."/>
            <person name="Schuster L."/>
            <person name="Cowan T.M."/>
            <person name="Smanski M.J."/>
            <person name="Chevrette M.G."/>
            <person name="De Carvalho L.P.S."/>
            <person name="Shen B."/>
        </authorList>
    </citation>
    <scope>NUCLEOTIDE SEQUENCE [LARGE SCALE GENOMIC DNA]</scope>
    <source>
        <strain evidence="8 9">NPDC050100</strain>
    </source>
</reference>
<keyword evidence="2 6" id="KW-0812">Transmembrane</keyword>
<keyword evidence="4 6" id="KW-0472">Membrane</keyword>
<evidence type="ECO:0000256" key="1">
    <source>
        <dbReference type="ARBA" id="ARBA00004127"/>
    </source>
</evidence>
<evidence type="ECO:0000313" key="8">
    <source>
        <dbReference type="EMBL" id="MEV0968095.1"/>
    </source>
</evidence>
<dbReference type="Pfam" id="PF02656">
    <property type="entry name" value="DUF202"/>
    <property type="match status" value="1"/>
</dbReference>
<keyword evidence="3 6" id="KW-1133">Transmembrane helix</keyword>
<sequence length="122" mass="13058">MKRRETGPSGKDSDPTMARWDEGLQNERTRLAWVRTGVALCSLSLVAVGVAVRHGMGGVELAAFAFGALCGTALLARVSVRFQRLQRALHLGHPLDFMTDALLAWWGVLAVVAGAVIFVVSA</sequence>
<name>A0ABV3G8X6_MICGL</name>
<comment type="caution">
    <text evidence="8">The sequence shown here is derived from an EMBL/GenBank/DDBJ whole genome shotgun (WGS) entry which is preliminary data.</text>
</comment>
<accession>A0ABV3G8X6</accession>
<evidence type="ECO:0000256" key="3">
    <source>
        <dbReference type="ARBA" id="ARBA00022989"/>
    </source>
</evidence>
<feature type="transmembrane region" description="Helical" evidence="6">
    <location>
        <begin position="101"/>
        <end position="120"/>
    </location>
</feature>
<dbReference type="Proteomes" id="UP001551675">
    <property type="component" value="Unassembled WGS sequence"/>
</dbReference>
<feature type="region of interest" description="Disordered" evidence="5">
    <location>
        <begin position="1"/>
        <end position="20"/>
    </location>
</feature>
<dbReference type="InterPro" id="IPR003807">
    <property type="entry name" value="DUF202"/>
</dbReference>
<evidence type="ECO:0000259" key="7">
    <source>
        <dbReference type="Pfam" id="PF02656"/>
    </source>
</evidence>
<evidence type="ECO:0000313" key="9">
    <source>
        <dbReference type="Proteomes" id="UP001551675"/>
    </source>
</evidence>
<proteinExistence type="predicted"/>
<evidence type="ECO:0000256" key="2">
    <source>
        <dbReference type="ARBA" id="ARBA00022692"/>
    </source>
</evidence>